<name>D8JQG5_HYPDA</name>
<dbReference type="SUPFAM" id="SSF75217">
    <property type="entry name" value="alpha/beta knot"/>
    <property type="match status" value="1"/>
</dbReference>
<dbReference type="Pfam" id="PF00588">
    <property type="entry name" value="SpoU_methylase"/>
    <property type="match status" value="1"/>
</dbReference>
<keyword evidence="3 7" id="KW-0808">Transferase</keyword>
<evidence type="ECO:0000256" key="5">
    <source>
        <dbReference type="SAM" id="MobiDB-lite"/>
    </source>
</evidence>
<accession>D8JQG5</accession>
<feature type="region of interest" description="Disordered" evidence="5">
    <location>
        <begin position="1"/>
        <end position="22"/>
    </location>
</feature>
<evidence type="ECO:0000313" key="8">
    <source>
        <dbReference type="Proteomes" id="UP000002033"/>
    </source>
</evidence>
<dbReference type="STRING" id="582899.Hden_2120"/>
<dbReference type="GO" id="GO:0002128">
    <property type="term" value="P:tRNA nucleoside ribose methylation"/>
    <property type="evidence" value="ECO:0007669"/>
    <property type="project" value="TreeGrafter"/>
</dbReference>
<dbReference type="Gene3D" id="3.40.1280.10">
    <property type="match status" value="1"/>
</dbReference>
<dbReference type="Gene3D" id="1.10.8.590">
    <property type="match status" value="1"/>
</dbReference>
<dbReference type="RefSeq" id="WP_013216078.1">
    <property type="nucleotide sequence ID" value="NC_014313.1"/>
</dbReference>
<dbReference type="CDD" id="cd18093">
    <property type="entry name" value="SpoU-like_TrmJ"/>
    <property type="match status" value="1"/>
</dbReference>
<sequence>MNAGTETDNRDTNVDVRIGAGGEPVLGPRETRVAEVVHACHAVSIDQGLETLAIPGLTRQTLEPVLQYCASLKCIEDQVTCPGCKRRTEVQGIETLDQFILSKKEIVVGDGRVRLKGEGTETIATPCLESLAKQWSGENYWFWARRVIRKLRHGLRRAHMKGEPVAGEGETPSVILMEPQLADNIGMVARACANFGLDDLRLVNPRDGWPNEKARIAASGANYVIDDARPFEKLEDSIADLNWIAATTARQRDMRKPVLTPEQAIAEARARIARGERCGILFGRERNGLETGEVANADALIMIPVNSRFASLNLAQAVLLLGYEWMRSDAGRSLGRVTTYEKPLNEGLYMGRDRPATKEELIGLFEHLERELEANGFFNPAHRKTVVSQNLRTLLTRMNATEQEVRTLRGIVATLAQGKGKARKGPSATP</sequence>
<dbReference type="HOGENOM" id="CLU_637400_0_0_5"/>
<reference evidence="8" key="1">
    <citation type="journal article" date="2011" name="J. Bacteriol.">
        <title>Genome sequences of eight morphologically diverse alphaproteobacteria.</title>
        <authorList>
            <consortium name="US DOE Joint Genome Institute"/>
            <person name="Brown P.J."/>
            <person name="Kysela D.T."/>
            <person name="Buechlein A."/>
            <person name="Hemmerich C."/>
            <person name="Brun Y.V."/>
        </authorList>
    </citation>
    <scope>NUCLEOTIDE SEQUENCE [LARGE SCALE GENOMIC DNA]</scope>
    <source>
        <strain evidence="8">ATCC 51888 / DSM 1869 / NCIB 11706 / TK 0415</strain>
    </source>
</reference>
<evidence type="ECO:0000256" key="1">
    <source>
        <dbReference type="ARBA" id="ARBA00007228"/>
    </source>
</evidence>
<evidence type="ECO:0000256" key="4">
    <source>
        <dbReference type="ARBA" id="ARBA00022691"/>
    </source>
</evidence>
<keyword evidence="4" id="KW-0949">S-adenosyl-L-methionine</keyword>
<dbReference type="eggNOG" id="COG0565">
    <property type="taxonomic scope" value="Bacteria"/>
</dbReference>
<dbReference type="InterPro" id="IPR029028">
    <property type="entry name" value="Alpha/beta_knot_MTases"/>
</dbReference>
<dbReference type="GO" id="GO:0005829">
    <property type="term" value="C:cytosol"/>
    <property type="evidence" value="ECO:0007669"/>
    <property type="project" value="TreeGrafter"/>
</dbReference>
<evidence type="ECO:0000259" key="6">
    <source>
        <dbReference type="Pfam" id="PF00588"/>
    </source>
</evidence>
<dbReference type="Proteomes" id="UP000002033">
    <property type="component" value="Chromosome"/>
</dbReference>
<dbReference type="OrthoDB" id="9806346at2"/>
<keyword evidence="2 7" id="KW-0489">Methyltransferase</keyword>
<dbReference type="KEGG" id="hdn:Hden_2120"/>
<dbReference type="GO" id="GO:0003723">
    <property type="term" value="F:RNA binding"/>
    <property type="evidence" value="ECO:0007669"/>
    <property type="project" value="InterPro"/>
</dbReference>
<evidence type="ECO:0000313" key="7">
    <source>
        <dbReference type="EMBL" id="ADJ23919.1"/>
    </source>
</evidence>
<dbReference type="GO" id="GO:0008173">
    <property type="term" value="F:RNA methyltransferase activity"/>
    <property type="evidence" value="ECO:0007669"/>
    <property type="project" value="InterPro"/>
</dbReference>
<dbReference type="InterPro" id="IPR001537">
    <property type="entry name" value="SpoU_MeTrfase"/>
</dbReference>
<proteinExistence type="inferred from homology"/>
<dbReference type="InterPro" id="IPR004384">
    <property type="entry name" value="RNA_MeTrfase_TrmJ/LasT"/>
</dbReference>
<comment type="similarity">
    <text evidence="1">Belongs to the class IV-like SAM-binding methyltransferase superfamily. RNA methyltransferase TrmH family.</text>
</comment>
<dbReference type="AlphaFoldDB" id="D8JQG5"/>
<evidence type="ECO:0000256" key="3">
    <source>
        <dbReference type="ARBA" id="ARBA00022679"/>
    </source>
</evidence>
<protein>
    <submittedName>
        <fullName evidence="7">tRNA/rRNA methyltransferase (SpoU)</fullName>
    </submittedName>
</protein>
<dbReference type="PANTHER" id="PTHR42786:SF7">
    <property type="entry name" value="TRNA_RRNA METHYLTRANSFERASE SPOU TYPE DOMAIN-CONTAINING PROTEIN"/>
    <property type="match status" value="1"/>
</dbReference>
<dbReference type="PANTHER" id="PTHR42786">
    <property type="entry name" value="TRNA/RRNA METHYLTRANSFERASE"/>
    <property type="match status" value="1"/>
</dbReference>
<dbReference type="EMBL" id="CP002083">
    <property type="protein sequence ID" value="ADJ23919.1"/>
    <property type="molecule type" value="Genomic_DNA"/>
</dbReference>
<dbReference type="InterPro" id="IPR029026">
    <property type="entry name" value="tRNA_m1G_MTases_N"/>
</dbReference>
<gene>
    <name evidence="7" type="ordered locus">Hden_2120</name>
</gene>
<organism evidence="7 8">
    <name type="scientific">Hyphomicrobium denitrificans (strain ATCC 51888 / DSM 1869 / NCIMB 11706 / TK 0415)</name>
    <dbReference type="NCBI Taxonomy" id="582899"/>
    <lineage>
        <taxon>Bacteria</taxon>
        <taxon>Pseudomonadati</taxon>
        <taxon>Pseudomonadota</taxon>
        <taxon>Alphaproteobacteria</taxon>
        <taxon>Hyphomicrobiales</taxon>
        <taxon>Hyphomicrobiaceae</taxon>
        <taxon>Hyphomicrobium</taxon>
    </lineage>
</organism>
<feature type="domain" description="tRNA/rRNA methyltransferase SpoU type" evidence="6">
    <location>
        <begin position="174"/>
        <end position="322"/>
    </location>
</feature>
<keyword evidence="8" id="KW-1185">Reference proteome</keyword>
<evidence type="ECO:0000256" key="2">
    <source>
        <dbReference type="ARBA" id="ARBA00022603"/>
    </source>
</evidence>